<dbReference type="InterPro" id="IPR004662">
    <property type="entry name" value="AcgluKinase_fam"/>
</dbReference>
<dbReference type="Gene3D" id="3.40.1160.10">
    <property type="entry name" value="Acetylglutamate kinase-like"/>
    <property type="match status" value="1"/>
</dbReference>
<dbReference type="EMBL" id="FNJU01000002">
    <property type="protein sequence ID" value="SDP37735.1"/>
    <property type="molecule type" value="Genomic_DNA"/>
</dbReference>
<keyword evidence="7 9" id="KW-0067">ATP-binding</keyword>
<keyword evidence="6 9" id="KW-0418">Kinase</keyword>
<keyword evidence="4 9" id="KW-0808">Transferase</keyword>
<proteinExistence type="inferred from homology"/>
<feature type="binding site" evidence="9">
    <location>
        <begin position="41"/>
        <end position="42"/>
    </location>
    <ligand>
        <name>substrate</name>
    </ligand>
</feature>
<evidence type="ECO:0000256" key="3">
    <source>
        <dbReference type="ARBA" id="ARBA00022605"/>
    </source>
</evidence>
<dbReference type="NCBIfam" id="TIGR00761">
    <property type="entry name" value="argB"/>
    <property type="match status" value="1"/>
</dbReference>
<dbReference type="SUPFAM" id="SSF53633">
    <property type="entry name" value="Carbamate kinase-like"/>
    <property type="match status" value="1"/>
</dbReference>
<dbReference type="PANTHER" id="PTHR23342">
    <property type="entry name" value="N-ACETYLGLUTAMATE SYNTHASE"/>
    <property type="match status" value="1"/>
</dbReference>
<evidence type="ECO:0000256" key="4">
    <source>
        <dbReference type="ARBA" id="ARBA00022679"/>
    </source>
</evidence>
<dbReference type="PRINTS" id="PR00474">
    <property type="entry name" value="GLU5KINASE"/>
</dbReference>
<dbReference type="GO" id="GO:0005524">
    <property type="term" value="F:ATP binding"/>
    <property type="evidence" value="ECO:0007669"/>
    <property type="project" value="UniProtKB-UniRule"/>
</dbReference>
<dbReference type="CDD" id="cd04238">
    <property type="entry name" value="AAK_NAGK-like"/>
    <property type="match status" value="1"/>
</dbReference>
<dbReference type="STRING" id="930152.SAMN05216565_102583"/>
<dbReference type="OrthoDB" id="9803155at2"/>
<dbReference type="GO" id="GO:0042450">
    <property type="term" value="P:L-arginine biosynthetic process via ornithine"/>
    <property type="evidence" value="ECO:0007669"/>
    <property type="project" value="UniProtKB-UniRule"/>
</dbReference>
<evidence type="ECO:0000256" key="8">
    <source>
        <dbReference type="ARBA" id="ARBA00048141"/>
    </source>
</evidence>
<evidence type="ECO:0000256" key="1">
    <source>
        <dbReference type="ARBA" id="ARBA00004828"/>
    </source>
</evidence>
<reference evidence="12" key="1">
    <citation type="submission" date="2016-10" db="EMBL/GenBank/DDBJ databases">
        <authorList>
            <person name="Varghese N."/>
            <person name="Submissions S."/>
        </authorList>
    </citation>
    <scope>NUCLEOTIDE SEQUENCE [LARGE SCALE GENOMIC DNA]</scope>
    <source>
        <strain evidence="12">IBRC-M10078</strain>
    </source>
</reference>
<dbReference type="PANTHER" id="PTHR23342:SF0">
    <property type="entry name" value="N-ACETYLGLUTAMATE SYNTHASE, MITOCHONDRIAL"/>
    <property type="match status" value="1"/>
</dbReference>
<name>A0A1H0S7W0_9BACI</name>
<feature type="domain" description="Aspartate/glutamate/uridylate kinase" evidence="10">
    <location>
        <begin position="3"/>
        <end position="233"/>
    </location>
</feature>
<feature type="binding site" evidence="9">
    <location>
        <position position="156"/>
    </location>
    <ligand>
        <name>substrate</name>
    </ligand>
</feature>
<dbReference type="UniPathway" id="UPA00068">
    <property type="reaction ID" value="UER00107"/>
</dbReference>
<evidence type="ECO:0000256" key="6">
    <source>
        <dbReference type="ARBA" id="ARBA00022777"/>
    </source>
</evidence>
<dbReference type="InterPro" id="IPR036393">
    <property type="entry name" value="AceGlu_kinase-like_sf"/>
</dbReference>
<dbReference type="Pfam" id="PF00696">
    <property type="entry name" value="AA_kinase"/>
    <property type="match status" value="1"/>
</dbReference>
<protein>
    <recommendedName>
        <fullName evidence="9">Acetylglutamate kinase</fullName>
        <ecNumber evidence="9">2.7.2.8</ecNumber>
    </recommendedName>
    <alternativeName>
        <fullName evidence="9">N-acetyl-L-glutamate 5-phosphotransferase</fullName>
    </alternativeName>
    <alternativeName>
        <fullName evidence="9">NAG kinase</fullName>
        <shortName evidence="9">NAGK</shortName>
    </alternativeName>
</protein>
<evidence type="ECO:0000256" key="9">
    <source>
        <dbReference type="HAMAP-Rule" id="MF_00082"/>
    </source>
</evidence>
<gene>
    <name evidence="9" type="primary">argB</name>
    <name evidence="11" type="ORF">SAMN05216565_102583</name>
</gene>
<keyword evidence="3 9" id="KW-0028">Amino-acid biosynthesis</keyword>
<dbReference type="InterPro" id="IPR001048">
    <property type="entry name" value="Asp/Glu/Uridylate_kinase"/>
</dbReference>
<evidence type="ECO:0000256" key="7">
    <source>
        <dbReference type="ARBA" id="ARBA00022840"/>
    </source>
</evidence>
<keyword evidence="12" id="KW-1185">Reference proteome</keyword>
<evidence type="ECO:0000259" key="10">
    <source>
        <dbReference type="Pfam" id="PF00696"/>
    </source>
</evidence>
<evidence type="ECO:0000256" key="2">
    <source>
        <dbReference type="ARBA" id="ARBA00022571"/>
    </source>
</evidence>
<keyword evidence="5 9" id="KW-0547">Nucleotide-binding</keyword>
<feature type="site" description="Transition state stabilizer" evidence="9">
    <location>
        <position position="215"/>
    </location>
</feature>
<dbReference type="GO" id="GO:0005737">
    <property type="term" value="C:cytoplasm"/>
    <property type="evidence" value="ECO:0007669"/>
    <property type="project" value="UniProtKB-SubCell"/>
</dbReference>
<dbReference type="InterPro" id="IPR037528">
    <property type="entry name" value="ArgB"/>
</dbReference>
<evidence type="ECO:0000313" key="12">
    <source>
        <dbReference type="Proteomes" id="UP000199159"/>
    </source>
</evidence>
<dbReference type="Proteomes" id="UP000199159">
    <property type="component" value="Unassembled WGS sequence"/>
</dbReference>
<comment type="subcellular location">
    <subcellularLocation>
        <location evidence="9">Cytoplasm</location>
    </subcellularLocation>
</comment>
<dbReference type="RefSeq" id="WP_090851233.1">
    <property type="nucleotide sequence ID" value="NZ_FNJU01000002.1"/>
</dbReference>
<dbReference type="PIRSF" id="PIRSF000728">
    <property type="entry name" value="NAGK"/>
    <property type="match status" value="1"/>
</dbReference>
<comment type="catalytic activity">
    <reaction evidence="8 9">
        <text>N-acetyl-L-glutamate + ATP = N-acetyl-L-glutamyl 5-phosphate + ADP</text>
        <dbReference type="Rhea" id="RHEA:14629"/>
        <dbReference type="ChEBI" id="CHEBI:30616"/>
        <dbReference type="ChEBI" id="CHEBI:44337"/>
        <dbReference type="ChEBI" id="CHEBI:57936"/>
        <dbReference type="ChEBI" id="CHEBI:456216"/>
        <dbReference type="EC" id="2.7.2.8"/>
    </reaction>
</comment>
<comment type="function">
    <text evidence="9">Catalyzes the ATP-dependent phosphorylation of N-acetyl-L-glutamate.</text>
</comment>
<evidence type="ECO:0000256" key="5">
    <source>
        <dbReference type="ARBA" id="ARBA00022741"/>
    </source>
</evidence>
<accession>A0A1H0S7W0</accession>
<comment type="pathway">
    <text evidence="1 9">Amino-acid biosynthesis; L-arginine biosynthesis; N(2)-acetyl-L-ornithine from L-glutamate: step 2/4.</text>
</comment>
<organism evidence="11 12">
    <name type="scientific">Litchfieldia salsa</name>
    <dbReference type="NCBI Taxonomy" id="930152"/>
    <lineage>
        <taxon>Bacteria</taxon>
        <taxon>Bacillati</taxon>
        <taxon>Bacillota</taxon>
        <taxon>Bacilli</taxon>
        <taxon>Bacillales</taxon>
        <taxon>Bacillaceae</taxon>
        <taxon>Litchfieldia</taxon>
    </lineage>
</organism>
<dbReference type="AlphaFoldDB" id="A0A1H0S7W0"/>
<dbReference type="GO" id="GO:0003991">
    <property type="term" value="F:acetylglutamate kinase activity"/>
    <property type="evidence" value="ECO:0007669"/>
    <property type="project" value="UniProtKB-UniRule"/>
</dbReference>
<dbReference type="HAMAP" id="MF_00082">
    <property type="entry name" value="ArgB"/>
    <property type="match status" value="1"/>
</dbReference>
<dbReference type="InterPro" id="IPR001057">
    <property type="entry name" value="Glu/AcGlu_kinase"/>
</dbReference>
<comment type="similarity">
    <text evidence="9">Belongs to the acetylglutamate kinase family. ArgB subfamily.</text>
</comment>
<sequence>MNNIIVVKCGGSILAELTNEFFESIKELQNKGNKIVIVHGGGPEIEQMLTSLSIKSEFVNGLRKTTSEVLDTVEMILAGSVNKKLVSMLTSNKLKAIGLSGVDGELLKATPINADTLGHVGEVKEVNTELIKNLLNLDYIPVIAPIGAQESGQKLNINADTAAASIASALKAKHLLFVTDVSGILKNGNLLEEVSEKTVQELMLDGTIYGGMIPKVKAALSAMSDGLNEIMIVSGKTSFVTFEGSLAGTKLIKELEVV</sequence>
<dbReference type="FunFam" id="3.40.1160.10:FF:000004">
    <property type="entry name" value="Acetylglutamate kinase"/>
    <property type="match status" value="1"/>
</dbReference>
<feature type="binding site" evidence="9">
    <location>
        <position position="63"/>
    </location>
    <ligand>
        <name>substrate</name>
    </ligand>
</feature>
<feature type="site" description="Transition state stabilizer" evidence="9">
    <location>
        <position position="8"/>
    </location>
</feature>
<evidence type="ECO:0000313" key="11">
    <source>
        <dbReference type="EMBL" id="SDP37735.1"/>
    </source>
</evidence>
<keyword evidence="2 9" id="KW-0055">Arginine biosynthesis</keyword>
<dbReference type="EC" id="2.7.2.8" evidence="9"/>
<keyword evidence="9" id="KW-0963">Cytoplasm</keyword>